<dbReference type="Pfam" id="PF11666">
    <property type="entry name" value="DUF2933"/>
    <property type="match status" value="1"/>
</dbReference>
<organism evidence="3 4">
    <name type="scientific">Pseudonocardia abyssalis</name>
    <dbReference type="NCBI Taxonomy" id="2792008"/>
    <lineage>
        <taxon>Bacteria</taxon>
        <taxon>Bacillati</taxon>
        <taxon>Actinomycetota</taxon>
        <taxon>Actinomycetes</taxon>
        <taxon>Pseudonocardiales</taxon>
        <taxon>Pseudonocardiaceae</taxon>
        <taxon>Pseudonocardia</taxon>
    </lineage>
</organism>
<dbReference type="RefSeq" id="WP_218601297.1">
    <property type="nucleotide sequence ID" value="NZ_JADQDJ010000017.1"/>
</dbReference>
<protein>
    <submittedName>
        <fullName evidence="3">DUF2933 domain-containing protein</fullName>
    </submittedName>
</protein>
<feature type="transmembrane region" description="Helical" evidence="2">
    <location>
        <begin position="30"/>
        <end position="49"/>
    </location>
</feature>
<comment type="caution">
    <text evidence="3">The sequence shown here is derived from an EMBL/GenBank/DDBJ whole genome shotgun (WGS) entry which is preliminary data.</text>
</comment>
<keyword evidence="2" id="KW-0812">Transmembrane</keyword>
<accession>A0ABS6URL2</accession>
<evidence type="ECO:0000256" key="1">
    <source>
        <dbReference type="SAM" id="MobiDB-lite"/>
    </source>
</evidence>
<evidence type="ECO:0000256" key="2">
    <source>
        <dbReference type="SAM" id="Phobius"/>
    </source>
</evidence>
<feature type="region of interest" description="Disordered" evidence="1">
    <location>
        <begin position="49"/>
        <end position="93"/>
    </location>
</feature>
<sequence length="93" mass="9958">MKHHVPLYALAAAVLILVSVALGVPTSTLFLVGFVLLCPLMMMFMMGGMHGSPRSGTKDPDGHSNDGPEDRDHTQSPGPDRFGQSLINKEKSP</sequence>
<feature type="transmembrane region" description="Helical" evidence="2">
    <location>
        <begin position="7"/>
        <end position="24"/>
    </location>
</feature>
<dbReference type="InterPro" id="IPR021682">
    <property type="entry name" value="DUF2933"/>
</dbReference>
<evidence type="ECO:0000313" key="4">
    <source>
        <dbReference type="Proteomes" id="UP000694287"/>
    </source>
</evidence>
<feature type="compositionally biased region" description="Basic and acidic residues" evidence="1">
    <location>
        <begin position="56"/>
        <end position="74"/>
    </location>
</feature>
<name>A0ABS6URL2_9PSEU</name>
<reference evidence="3 4" key="1">
    <citation type="submission" date="2020-11" db="EMBL/GenBank/DDBJ databases">
        <title>Pseudonocardia abyssalis sp. nov. and Pseudonocardia oceani sp. nov., description and phylogenomic analysis of two novel actinomycetes isolated from the deep Southern Ocean.</title>
        <authorList>
            <person name="Parra J."/>
        </authorList>
    </citation>
    <scope>NUCLEOTIDE SEQUENCE [LARGE SCALE GENOMIC DNA]</scope>
    <source>
        <strain evidence="3 4">KRD-168</strain>
    </source>
</reference>
<dbReference type="EMBL" id="JADQDK010000001">
    <property type="protein sequence ID" value="MBW0134902.1"/>
    <property type="molecule type" value="Genomic_DNA"/>
</dbReference>
<gene>
    <name evidence="3" type="ORF">I4I81_11610</name>
</gene>
<keyword evidence="2" id="KW-0472">Membrane</keyword>
<dbReference type="Proteomes" id="UP000694287">
    <property type="component" value="Unassembled WGS sequence"/>
</dbReference>
<keyword evidence="4" id="KW-1185">Reference proteome</keyword>
<evidence type="ECO:0000313" key="3">
    <source>
        <dbReference type="EMBL" id="MBW0134902.1"/>
    </source>
</evidence>
<keyword evidence="2" id="KW-1133">Transmembrane helix</keyword>
<proteinExistence type="predicted"/>